<dbReference type="AlphaFoldDB" id="A0A9P8MR03"/>
<evidence type="ECO:0000259" key="4">
    <source>
        <dbReference type="PROSITE" id="PS50048"/>
    </source>
</evidence>
<dbReference type="InterPro" id="IPR050987">
    <property type="entry name" value="AtrR-like"/>
</dbReference>
<keyword evidence="2" id="KW-0539">Nucleus</keyword>
<name>A0A9P8MR03_9HYPO</name>
<dbReference type="PROSITE" id="PS00463">
    <property type="entry name" value="ZN2_CY6_FUNGAL_1"/>
    <property type="match status" value="1"/>
</dbReference>
<dbReference type="SUPFAM" id="SSF57701">
    <property type="entry name" value="Zn2/Cys6 DNA-binding domain"/>
    <property type="match status" value="1"/>
</dbReference>
<dbReference type="Pfam" id="PF00172">
    <property type="entry name" value="Zn_clus"/>
    <property type="match status" value="1"/>
</dbReference>
<dbReference type="SMART" id="SM00066">
    <property type="entry name" value="GAL4"/>
    <property type="match status" value="1"/>
</dbReference>
<dbReference type="SMART" id="SM00906">
    <property type="entry name" value="Fungal_trans"/>
    <property type="match status" value="1"/>
</dbReference>
<evidence type="ECO:0000313" key="6">
    <source>
        <dbReference type="Proteomes" id="UP000824596"/>
    </source>
</evidence>
<dbReference type="RefSeq" id="XP_044716402.1">
    <property type="nucleotide sequence ID" value="XM_044868405.1"/>
</dbReference>
<comment type="caution">
    <text evidence="5">The sequence shown here is derived from an EMBL/GenBank/DDBJ whole genome shotgun (WGS) entry which is preliminary data.</text>
</comment>
<accession>A0A9P8MR03</accession>
<dbReference type="InterPro" id="IPR001138">
    <property type="entry name" value="Zn2Cys6_DnaBD"/>
</dbReference>
<dbReference type="InterPro" id="IPR007219">
    <property type="entry name" value="XnlR_reg_dom"/>
</dbReference>
<sequence>MSSPPPSPSRETAVPSSRRKRFPYTQIACDECRRRKVKCSGERPCRGCRESDAACLFERHTRFRLSGRRPAEVVSGDSGASARTRRTTAAKRPRGHPNDGPDASARPPRPDSADYYLGLAGKILAASGPGRDDSRRLPGQAETIELQRLREMMEWHDAGAPGVVLLRILSEHQWARVLNAYEEEVGLQYPFLDLEALKREIQSAHQSDPNARRGLSHSDHQGLEGLRDCAHGNALMVATIVFTLADPNAAGVADSMVEEVHAAALIRSQLSGIEQHDLSVLILTSTYFFLSDRELLAWRGIGTVMRLLQELGHHRSCTWPSDTDPEGRARAERLFWTAYTLDRRLSFGLGLPFAIQDTDVDHDPVLADESASSAYLKHMVLYCRLASDVRRSALEASSAASEATRACLDFRTMEWRRNLPRGLRFGGPGDKLHLAAESRGRYRLRLTLHLRANQMRAVIHRTWAVRAGAAHLDLSTAGTMAEVSRDTIQILAGLADETDIYHAQHKTFNHYLQTALSSLLLALCSTENVDGASCLRDAQAGLELVRRLSTASPITQRLLGRLQQAQHILGRLAAREAGSPRSAHPIDQPMASQQPSAGCNSNDIEAVITAQDLPGSRSPRPAGTSAPGMSWTVDEAFAVPLTPLTWSGKPSAALDLASTMCSTSPDVHSPTRPSTQPAMHCSAMDQQQAGDCSMSLVNLPDLEELLEMYGDGFSF</sequence>
<evidence type="ECO:0000256" key="1">
    <source>
        <dbReference type="ARBA" id="ARBA00022723"/>
    </source>
</evidence>
<feature type="region of interest" description="Disordered" evidence="3">
    <location>
        <begin position="1"/>
        <end position="20"/>
    </location>
</feature>
<feature type="compositionally biased region" description="Basic residues" evidence="3">
    <location>
        <begin position="83"/>
        <end position="95"/>
    </location>
</feature>
<dbReference type="Proteomes" id="UP000824596">
    <property type="component" value="Unassembled WGS sequence"/>
</dbReference>
<dbReference type="PANTHER" id="PTHR46910:SF13">
    <property type="entry name" value="SPECIFIC TRANSCRIPTION FACTOR, PUTATIVE (AFU_ORTHOLOGUE AFUA_4G06190)-RELATED"/>
    <property type="match status" value="1"/>
</dbReference>
<protein>
    <submittedName>
        <fullName evidence="5">Fungal specific transcription factor domain-containing protein</fullName>
    </submittedName>
</protein>
<dbReference type="EMBL" id="JAIZPD010000014">
    <property type="protein sequence ID" value="KAH0958889.1"/>
    <property type="molecule type" value="Genomic_DNA"/>
</dbReference>
<evidence type="ECO:0000313" key="5">
    <source>
        <dbReference type="EMBL" id="KAH0958889.1"/>
    </source>
</evidence>
<keyword evidence="6" id="KW-1185">Reference proteome</keyword>
<organism evidence="5 6">
    <name type="scientific">Hirsutella rhossiliensis</name>
    <dbReference type="NCBI Taxonomy" id="111463"/>
    <lineage>
        <taxon>Eukaryota</taxon>
        <taxon>Fungi</taxon>
        <taxon>Dikarya</taxon>
        <taxon>Ascomycota</taxon>
        <taxon>Pezizomycotina</taxon>
        <taxon>Sordariomycetes</taxon>
        <taxon>Hypocreomycetidae</taxon>
        <taxon>Hypocreales</taxon>
        <taxon>Ophiocordycipitaceae</taxon>
        <taxon>Hirsutella</taxon>
    </lineage>
</organism>
<keyword evidence="1" id="KW-0479">Metal-binding</keyword>
<dbReference type="GeneID" id="68359063"/>
<dbReference type="GO" id="GO:0000981">
    <property type="term" value="F:DNA-binding transcription factor activity, RNA polymerase II-specific"/>
    <property type="evidence" value="ECO:0007669"/>
    <property type="project" value="InterPro"/>
</dbReference>
<dbReference type="GO" id="GO:0006351">
    <property type="term" value="P:DNA-templated transcription"/>
    <property type="evidence" value="ECO:0007669"/>
    <property type="project" value="InterPro"/>
</dbReference>
<dbReference type="CDD" id="cd12148">
    <property type="entry name" value="fungal_TF_MHR"/>
    <property type="match status" value="1"/>
</dbReference>
<dbReference type="PROSITE" id="PS50048">
    <property type="entry name" value="ZN2_CY6_FUNGAL_2"/>
    <property type="match status" value="1"/>
</dbReference>
<feature type="domain" description="Zn(2)-C6 fungal-type" evidence="4">
    <location>
        <begin position="28"/>
        <end position="57"/>
    </location>
</feature>
<dbReference type="OrthoDB" id="39175at2759"/>
<gene>
    <name evidence="5" type="ORF">HRG_09934</name>
</gene>
<dbReference type="InterPro" id="IPR036864">
    <property type="entry name" value="Zn2-C6_fun-type_DNA-bd_sf"/>
</dbReference>
<evidence type="ECO:0000256" key="2">
    <source>
        <dbReference type="ARBA" id="ARBA00023242"/>
    </source>
</evidence>
<proteinExistence type="predicted"/>
<dbReference type="PANTHER" id="PTHR46910">
    <property type="entry name" value="TRANSCRIPTION FACTOR PDR1"/>
    <property type="match status" value="1"/>
</dbReference>
<feature type="region of interest" description="Disordered" evidence="3">
    <location>
        <begin position="69"/>
        <end position="112"/>
    </location>
</feature>
<dbReference type="Pfam" id="PF04082">
    <property type="entry name" value="Fungal_trans"/>
    <property type="match status" value="1"/>
</dbReference>
<feature type="region of interest" description="Disordered" evidence="3">
    <location>
        <begin position="577"/>
        <end position="598"/>
    </location>
</feature>
<dbReference type="GO" id="GO:0003677">
    <property type="term" value="F:DNA binding"/>
    <property type="evidence" value="ECO:0007669"/>
    <property type="project" value="InterPro"/>
</dbReference>
<evidence type="ECO:0000256" key="3">
    <source>
        <dbReference type="SAM" id="MobiDB-lite"/>
    </source>
</evidence>
<reference evidence="5" key="1">
    <citation type="submission" date="2021-09" db="EMBL/GenBank/DDBJ databases">
        <title>A high-quality genome of the endoparasitic fungus Hirsutella rhossiliensis with a comparison of Hirsutella genomes reveals transposable elements contributing to genome size variation.</title>
        <authorList>
            <person name="Lin R."/>
            <person name="Jiao Y."/>
            <person name="Sun X."/>
            <person name="Ling J."/>
            <person name="Xie B."/>
            <person name="Cheng X."/>
        </authorList>
    </citation>
    <scope>NUCLEOTIDE SEQUENCE</scope>
    <source>
        <strain evidence="5">HR02</strain>
    </source>
</reference>
<dbReference type="GO" id="GO:0008270">
    <property type="term" value="F:zinc ion binding"/>
    <property type="evidence" value="ECO:0007669"/>
    <property type="project" value="InterPro"/>
</dbReference>
<dbReference type="Gene3D" id="4.10.240.10">
    <property type="entry name" value="Zn(2)-C6 fungal-type DNA-binding domain"/>
    <property type="match status" value="1"/>
</dbReference>
<dbReference type="CDD" id="cd00067">
    <property type="entry name" value="GAL4"/>
    <property type="match status" value="1"/>
</dbReference>